<dbReference type="PROSITE" id="PS50977">
    <property type="entry name" value="HTH_TETR_2"/>
    <property type="match status" value="1"/>
</dbReference>
<dbReference type="Pfam" id="PF00440">
    <property type="entry name" value="TetR_N"/>
    <property type="match status" value="1"/>
</dbReference>
<organism evidence="6 7">
    <name type="scientific">Streptomyces yaanensis</name>
    <dbReference type="NCBI Taxonomy" id="1142239"/>
    <lineage>
        <taxon>Bacteria</taxon>
        <taxon>Bacillati</taxon>
        <taxon>Actinomycetota</taxon>
        <taxon>Actinomycetes</taxon>
        <taxon>Kitasatosporales</taxon>
        <taxon>Streptomycetaceae</taxon>
        <taxon>Streptomyces</taxon>
    </lineage>
</organism>
<sequence>MRDIAPSPGRLKERWHTVRTYGGATAEQRASLRRRRLMESGLELFSSQGYAHTSIRAVLRHAGLKDRYFAESFTSLDDLMAALMRDIYEEQITRCTEAIATDQPLRDRARNMIDVITGLPLEDPRKGRVKLTESLGAGPLTARERRLGLQRMSGLVDSLLREGLHDPRIDPTTLSVAVVGAVSEMLLSWFNGVLDISREELVDQSLLLFEAITEHASATSRE</sequence>
<dbReference type="PANTHER" id="PTHR30055">
    <property type="entry name" value="HTH-TYPE TRANSCRIPTIONAL REGULATOR RUTR"/>
    <property type="match status" value="1"/>
</dbReference>
<dbReference type="Proteomes" id="UP001595701">
    <property type="component" value="Unassembled WGS sequence"/>
</dbReference>
<evidence type="ECO:0000313" key="7">
    <source>
        <dbReference type="Proteomes" id="UP001595701"/>
    </source>
</evidence>
<feature type="DNA-binding region" description="H-T-H motif" evidence="4">
    <location>
        <begin position="54"/>
        <end position="73"/>
    </location>
</feature>
<feature type="domain" description="HTH tetR-type" evidence="5">
    <location>
        <begin position="31"/>
        <end position="91"/>
    </location>
</feature>
<reference evidence="7" key="1">
    <citation type="journal article" date="2019" name="Int. J. Syst. Evol. Microbiol.">
        <title>The Global Catalogue of Microorganisms (GCM) 10K type strain sequencing project: providing services to taxonomists for standard genome sequencing and annotation.</title>
        <authorList>
            <consortium name="The Broad Institute Genomics Platform"/>
            <consortium name="The Broad Institute Genome Sequencing Center for Infectious Disease"/>
            <person name="Wu L."/>
            <person name="Ma J."/>
        </authorList>
    </citation>
    <scope>NUCLEOTIDE SEQUENCE [LARGE SCALE GENOMIC DNA]</scope>
    <source>
        <strain evidence="7">CGMCC 4.7035</strain>
    </source>
</reference>
<evidence type="ECO:0000259" key="5">
    <source>
        <dbReference type="PROSITE" id="PS50977"/>
    </source>
</evidence>
<dbReference type="RefSeq" id="WP_310771674.1">
    <property type="nucleotide sequence ID" value="NZ_JBHRWR010000002.1"/>
</dbReference>
<dbReference type="InterPro" id="IPR050109">
    <property type="entry name" value="HTH-type_TetR-like_transc_reg"/>
</dbReference>
<keyword evidence="3" id="KW-0804">Transcription</keyword>
<dbReference type="InterPro" id="IPR001647">
    <property type="entry name" value="HTH_TetR"/>
</dbReference>
<dbReference type="PANTHER" id="PTHR30055:SF234">
    <property type="entry name" value="HTH-TYPE TRANSCRIPTIONAL REGULATOR BETI"/>
    <property type="match status" value="1"/>
</dbReference>
<dbReference type="EMBL" id="JBHRWR010000002">
    <property type="protein sequence ID" value="MFC3572076.1"/>
    <property type="molecule type" value="Genomic_DNA"/>
</dbReference>
<dbReference type="SUPFAM" id="SSF46689">
    <property type="entry name" value="Homeodomain-like"/>
    <property type="match status" value="1"/>
</dbReference>
<proteinExistence type="predicted"/>
<accession>A0ABV7S720</accession>
<evidence type="ECO:0000256" key="1">
    <source>
        <dbReference type="ARBA" id="ARBA00023015"/>
    </source>
</evidence>
<comment type="caution">
    <text evidence="6">The sequence shown here is derived from an EMBL/GenBank/DDBJ whole genome shotgun (WGS) entry which is preliminary data.</text>
</comment>
<keyword evidence="2 4" id="KW-0238">DNA-binding</keyword>
<evidence type="ECO:0000256" key="3">
    <source>
        <dbReference type="ARBA" id="ARBA00023163"/>
    </source>
</evidence>
<dbReference type="Gene3D" id="1.10.357.10">
    <property type="entry name" value="Tetracycline Repressor, domain 2"/>
    <property type="match status" value="1"/>
</dbReference>
<evidence type="ECO:0000256" key="2">
    <source>
        <dbReference type="ARBA" id="ARBA00023125"/>
    </source>
</evidence>
<protein>
    <submittedName>
        <fullName evidence="6">TetR/AcrR family transcriptional regulator</fullName>
    </submittedName>
</protein>
<gene>
    <name evidence="6" type="ORF">ACFOZ0_01975</name>
</gene>
<keyword evidence="1" id="KW-0805">Transcription regulation</keyword>
<dbReference type="InterPro" id="IPR009057">
    <property type="entry name" value="Homeodomain-like_sf"/>
</dbReference>
<name>A0ABV7S720_9ACTN</name>
<evidence type="ECO:0000256" key="4">
    <source>
        <dbReference type="PROSITE-ProRule" id="PRU00335"/>
    </source>
</evidence>
<evidence type="ECO:0000313" key="6">
    <source>
        <dbReference type="EMBL" id="MFC3572076.1"/>
    </source>
</evidence>
<keyword evidence="7" id="KW-1185">Reference proteome</keyword>